<dbReference type="PROSITE" id="PS50095">
    <property type="entry name" value="PLAT"/>
    <property type="match status" value="3"/>
</dbReference>
<dbReference type="SUPFAM" id="SSF49723">
    <property type="entry name" value="Lipase/lipooxygenase domain (PLAT/LH2 domain)"/>
    <property type="match status" value="3"/>
</dbReference>
<evidence type="ECO:0000313" key="5">
    <source>
        <dbReference type="Proteomes" id="UP000215902"/>
    </source>
</evidence>
<evidence type="ECO:0000313" key="4">
    <source>
        <dbReference type="EMBL" id="PAA62607.1"/>
    </source>
</evidence>
<dbReference type="AlphaFoldDB" id="A0A267ENZ1"/>
<dbReference type="PANTHER" id="PTHR45901">
    <property type="entry name" value="PROTEIN CBG12474"/>
    <property type="match status" value="1"/>
</dbReference>
<evidence type="ECO:0000259" key="3">
    <source>
        <dbReference type="PROSITE" id="PS50095"/>
    </source>
</evidence>
<dbReference type="Proteomes" id="UP000215902">
    <property type="component" value="Unassembled WGS sequence"/>
</dbReference>
<feature type="compositionally biased region" description="Basic and acidic residues" evidence="2">
    <location>
        <begin position="1066"/>
        <end position="1105"/>
    </location>
</feature>
<protein>
    <recommendedName>
        <fullName evidence="3">PLAT domain-containing protein</fullName>
    </recommendedName>
</protein>
<feature type="domain" description="PLAT" evidence="3">
    <location>
        <begin position="157"/>
        <end position="299"/>
    </location>
</feature>
<dbReference type="OrthoDB" id="5322100at2759"/>
<keyword evidence="5" id="KW-1185">Reference proteome</keyword>
<dbReference type="PANTHER" id="PTHR45901:SF3">
    <property type="entry name" value="LIPOXYGENASE HOMOLOGY DOMAIN-CONTAINING PROTEIN 1"/>
    <property type="match status" value="1"/>
</dbReference>
<feature type="compositionally biased region" description="Basic and acidic residues" evidence="2">
    <location>
        <begin position="958"/>
        <end position="982"/>
    </location>
</feature>
<dbReference type="SMART" id="SM00308">
    <property type="entry name" value="LH2"/>
    <property type="match status" value="1"/>
</dbReference>
<reference evidence="4 5" key="1">
    <citation type="submission" date="2017-06" db="EMBL/GenBank/DDBJ databases">
        <title>A platform for efficient transgenesis in Macrostomum lignano, a flatworm model organism for stem cell research.</title>
        <authorList>
            <person name="Berezikov E."/>
        </authorList>
    </citation>
    <scope>NUCLEOTIDE SEQUENCE [LARGE SCALE GENOMIC DNA]</scope>
    <source>
        <strain evidence="4">DV1</strain>
        <tissue evidence="4">Whole organism</tissue>
    </source>
</reference>
<name>A0A267ENZ1_9PLAT</name>
<feature type="compositionally biased region" description="Low complexity" evidence="2">
    <location>
        <begin position="784"/>
        <end position="798"/>
    </location>
</feature>
<feature type="region of interest" description="Disordered" evidence="2">
    <location>
        <begin position="341"/>
        <end position="360"/>
    </location>
</feature>
<dbReference type="InterPro" id="IPR001024">
    <property type="entry name" value="PLAT/LH2_dom"/>
</dbReference>
<dbReference type="InterPro" id="IPR036392">
    <property type="entry name" value="PLAT/LH2_dom_sf"/>
</dbReference>
<feature type="compositionally biased region" description="Basic and acidic residues" evidence="2">
    <location>
        <begin position="897"/>
        <end position="951"/>
    </location>
</feature>
<dbReference type="Pfam" id="PF01477">
    <property type="entry name" value="PLAT"/>
    <property type="match status" value="3"/>
</dbReference>
<comment type="caution">
    <text evidence="4">The sequence shown here is derived from an EMBL/GenBank/DDBJ whole genome shotgun (WGS) entry which is preliminary data.</text>
</comment>
<feature type="domain" description="PLAT" evidence="3">
    <location>
        <begin position="465"/>
        <end position="586"/>
    </location>
</feature>
<feature type="compositionally biased region" description="Basic and acidic residues" evidence="2">
    <location>
        <begin position="668"/>
        <end position="678"/>
    </location>
</feature>
<feature type="compositionally biased region" description="Basic and acidic residues" evidence="2">
    <location>
        <begin position="991"/>
        <end position="1042"/>
    </location>
</feature>
<evidence type="ECO:0000256" key="1">
    <source>
        <dbReference type="PROSITE-ProRule" id="PRU00152"/>
    </source>
</evidence>
<evidence type="ECO:0000256" key="2">
    <source>
        <dbReference type="SAM" id="MobiDB-lite"/>
    </source>
</evidence>
<organism evidence="4 5">
    <name type="scientific">Macrostomum lignano</name>
    <dbReference type="NCBI Taxonomy" id="282301"/>
    <lineage>
        <taxon>Eukaryota</taxon>
        <taxon>Metazoa</taxon>
        <taxon>Spiralia</taxon>
        <taxon>Lophotrochozoa</taxon>
        <taxon>Platyhelminthes</taxon>
        <taxon>Rhabditophora</taxon>
        <taxon>Macrostomorpha</taxon>
        <taxon>Macrostomida</taxon>
        <taxon>Macrostomidae</taxon>
        <taxon>Macrostomum</taxon>
    </lineage>
</organism>
<feature type="compositionally biased region" description="Basic and acidic residues" evidence="2">
    <location>
        <begin position="741"/>
        <end position="751"/>
    </location>
</feature>
<feature type="region of interest" description="Disordered" evidence="2">
    <location>
        <begin position="696"/>
        <end position="721"/>
    </location>
</feature>
<comment type="caution">
    <text evidence="1">Lacks conserved residue(s) required for the propagation of feature annotation.</text>
</comment>
<feature type="region of interest" description="Disordered" evidence="2">
    <location>
        <begin position="587"/>
        <end position="682"/>
    </location>
</feature>
<accession>A0A267ENZ1</accession>
<feature type="region of interest" description="Disordered" evidence="2">
    <location>
        <begin position="741"/>
        <end position="1151"/>
    </location>
</feature>
<feature type="domain" description="PLAT" evidence="3">
    <location>
        <begin position="309"/>
        <end position="452"/>
    </location>
</feature>
<sequence>MELSRQRKVQLYSDNLTDFCKDNQLYLDLLKDHVDELEKMKEYDETIKQSQTDGEIHRLAKSSDPRNLAVMFTRMEPDSNGRLFTAPARPGEYEDGLPARRYEENPFCYLCSTMEQHKKHIMKTEKKIHGKKRIPYEAPAPFVPPKPPPPKPESKECLYRVMVKTGTDIKAACSAPVYITLRGEDDTLSRSRLTKKFGSLAFFFDSGSTEVFHIRGPRIGRLSDMTLAIEPPEEATAAAATASSRLPAADQVKPKKHRYRWLIETVSVRDYSLGMEYHFNVNNWLKSGRRDRVRLPPTTSAKSLAQAGRGILVTTYTGRKATSGTDCRVYISLMGAKGSRGRHELRRPVEEGGSSDGGRNIFQPGSKDVFELYVEDFGDLKGIRLELDTRNPRSSDKFDKKDKMNRSSESSRTWFVDQVIVKDIKTGQKWLFTVSEWLNEETPMREVWTVKDVHDGVGSVYTQTTLYQIVTKTGKKNFAGTDSTIYMSLFDKAGRRCDIELRDEDKSRFEKGQTDTMNETARVIDTPVKLKVSISGKGIAPDWYMDGIVVTKYLVMEEILQHLQRLQFSNKMPDGLTQDKGKILFENADAREKQRKKQRLEDRSGAKKGKRRRSDEEAEDSVDASAGFFGRSRRRASLKSSDQPSDSEDSDATGSDKTSSASDGESVDSVKSHDDFDPNHGSVKLPYAVQVTFVPQSKDQAWLKKDKTVELPASDSGKLLYRQLRLCSDNENFERISKELLEKQKAEEEKKKKQQEKKRKRLEEQQKQSRAAAAAKKKSKSARGRAASSDSSSSSTSSSDDERSKKRRPVGKTPPSGASRKVASPGRQAGRLATSDSESSLDAFGKPKLRSKAAESYKKLTGEEKRTGKGLDDSSKRPTKSSEDQKRSPRTLNSDKSQSDRRGLQGAEKKPSAPPPEKKFGGSFDIRRADRLQTDEFNRSKDKSPASDSARRLGRNLDSGKDRTTAQDPEKDLKRSPREFDRLSGLGASDKAQERKSPLDLETGRSRLSRDFDGSESSRGRSGADFDRSDLSRGRSGADFDRSGLSSGRSGADFDRSGLSSGRSGADFDRSDLSRRGRSGADFDRSDLSRGRSGADFDSRRRDRLGGGVAAAASAADQPRIVVTATDGRQGDPVVGKSGGGRLRQRSFELP</sequence>
<feature type="compositionally biased region" description="Basic and acidic residues" evidence="2">
    <location>
        <begin position="852"/>
        <end position="887"/>
    </location>
</feature>
<gene>
    <name evidence="4" type="ORF">BOX15_Mlig007656g2</name>
</gene>
<proteinExistence type="predicted"/>
<dbReference type="InterPro" id="IPR052970">
    <property type="entry name" value="Inner_ear_hair_cell_LOXHD"/>
</dbReference>
<dbReference type="Gene3D" id="2.60.60.20">
    <property type="entry name" value="PLAT/LH2 domain"/>
    <property type="match status" value="3"/>
</dbReference>
<dbReference type="STRING" id="282301.A0A267ENZ1"/>
<feature type="compositionally biased region" description="Polar residues" evidence="2">
    <location>
        <begin position="652"/>
        <end position="663"/>
    </location>
</feature>
<dbReference type="EMBL" id="NIVC01001916">
    <property type="protein sequence ID" value="PAA62607.1"/>
    <property type="molecule type" value="Genomic_DNA"/>
</dbReference>